<keyword evidence="2" id="KW-0812">Transmembrane</keyword>
<dbReference type="GO" id="GO:0031267">
    <property type="term" value="F:small GTPase binding"/>
    <property type="evidence" value="ECO:0007669"/>
    <property type="project" value="TreeGrafter"/>
</dbReference>
<organism evidence="4 5">
    <name type="scientific">Effrenium voratum</name>
    <dbReference type="NCBI Taxonomy" id="2562239"/>
    <lineage>
        <taxon>Eukaryota</taxon>
        <taxon>Sar</taxon>
        <taxon>Alveolata</taxon>
        <taxon>Dinophyceae</taxon>
        <taxon>Suessiales</taxon>
        <taxon>Symbiodiniaceae</taxon>
        <taxon>Effrenium</taxon>
    </lineage>
</organism>
<evidence type="ECO:0000256" key="1">
    <source>
        <dbReference type="SAM" id="MobiDB-lite"/>
    </source>
</evidence>
<keyword evidence="2" id="KW-0472">Membrane</keyword>
<proteinExistence type="predicted"/>
<evidence type="ECO:0000313" key="4">
    <source>
        <dbReference type="EMBL" id="CAJ1394014.1"/>
    </source>
</evidence>
<dbReference type="FunFam" id="1.10.8.270:FF:000016">
    <property type="entry name" value="TBC1 domain family member 2A"/>
    <property type="match status" value="1"/>
</dbReference>
<feature type="region of interest" description="Disordered" evidence="1">
    <location>
        <begin position="309"/>
        <end position="345"/>
    </location>
</feature>
<evidence type="ECO:0000256" key="2">
    <source>
        <dbReference type="SAM" id="Phobius"/>
    </source>
</evidence>
<keyword evidence="5" id="KW-1185">Reference proteome</keyword>
<dbReference type="AlphaFoldDB" id="A0AA36IWF2"/>
<dbReference type="PANTHER" id="PTHR47219:SF9">
    <property type="entry name" value="GTPASE ACTIVATING PROTEIN AND CENTROSOME-ASSOCIATED, ISOFORM B"/>
    <property type="match status" value="1"/>
</dbReference>
<dbReference type="InterPro" id="IPR035969">
    <property type="entry name" value="Rab-GAP_TBC_sf"/>
</dbReference>
<dbReference type="Gene3D" id="1.10.472.80">
    <property type="entry name" value="Ypt/Rab-GAP domain of gyp1p, domain 3"/>
    <property type="match status" value="1"/>
</dbReference>
<dbReference type="SMART" id="SM00164">
    <property type="entry name" value="TBC"/>
    <property type="match status" value="1"/>
</dbReference>
<dbReference type="Gene3D" id="1.10.8.270">
    <property type="entry name" value="putative rabgap domain of human tbc1 domain family member 14 like domains"/>
    <property type="match status" value="1"/>
</dbReference>
<dbReference type="EMBL" id="CAUJNA010002713">
    <property type="protein sequence ID" value="CAJ1394014.1"/>
    <property type="molecule type" value="Genomic_DNA"/>
</dbReference>
<gene>
    <name evidence="4" type="ORF">EVOR1521_LOCUS18758</name>
</gene>
<comment type="caution">
    <text evidence="4">The sequence shown here is derived from an EMBL/GenBank/DDBJ whole genome shotgun (WGS) entry which is preliminary data.</text>
</comment>
<dbReference type="Proteomes" id="UP001178507">
    <property type="component" value="Unassembled WGS sequence"/>
</dbReference>
<feature type="compositionally biased region" description="Polar residues" evidence="1">
    <location>
        <begin position="336"/>
        <end position="345"/>
    </location>
</feature>
<evidence type="ECO:0000259" key="3">
    <source>
        <dbReference type="PROSITE" id="PS50086"/>
    </source>
</evidence>
<accession>A0AA36IWF2</accession>
<dbReference type="Pfam" id="PF00566">
    <property type="entry name" value="RabGAP-TBC"/>
    <property type="match status" value="1"/>
</dbReference>
<dbReference type="SUPFAM" id="SSF47923">
    <property type="entry name" value="Ypt/Rab-GAP domain of gyp1p"/>
    <property type="match status" value="2"/>
</dbReference>
<dbReference type="InterPro" id="IPR050302">
    <property type="entry name" value="Rab_GAP_TBC_domain"/>
</dbReference>
<dbReference type="InterPro" id="IPR000195">
    <property type="entry name" value="Rab-GAP-TBC_dom"/>
</dbReference>
<sequence>MAEDKQRRQKLWKSMQQRGIQKFMQQRPADFRRRARKGIPPEYRAEAWKAALHADAHAKPGLYQGLQRTENEFIHLIEIDIPRTFPEEPSFTKAQQMSLFRILKAYANLCPDVGYCQGMNFVAGLLLLVAQGGLFGERVQPETEEETFWMFFSLMECGQLNGFYRRQFPLLKRYLWAFDELIATFLPELNEHFCKENLQHAVYLHQWFLTLFISSLPLPMVLVIWDAIICGGLQELLPISLSVLQLLRSTLLEMKFEEIVSFFKTMRCREQEDTDFESIGRIAVSGSESIRIPDEVAEVLHRPLPLRTDDMMERTPQSPPRKITDSDEDFAASIPSPCSTGATSSEGGAWDYLRQFKRLNHGVLNWWTDTRENLQGWGSSLREEPSAMWT</sequence>
<protein>
    <recommendedName>
        <fullName evidence="3">Rab-GAP TBC domain-containing protein</fullName>
    </recommendedName>
</protein>
<dbReference type="PROSITE" id="PS50086">
    <property type="entry name" value="TBC_RABGAP"/>
    <property type="match status" value="1"/>
</dbReference>
<reference evidence="4" key="1">
    <citation type="submission" date="2023-08" db="EMBL/GenBank/DDBJ databases">
        <authorList>
            <person name="Chen Y."/>
            <person name="Shah S."/>
            <person name="Dougan E. K."/>
            <person name="Thang M."/>
            <person name="Chan C."/>
        </authorList>
    </citation>
    <scope>NUCLEOTIDE SEQUENCE</scope>
</reference>
<dbReference type="PANTHER" id="PTHR47219">
    <property type="entry name" value="RAB GTPASE-ACTIVATING PROTEIN 1-LIKE"/>
    <property type="match status" value="1"/>
</dbReference>
<feature type="domain" description="Rab-GAP TBC" evidence="3">
    <location>
        <begin position="38"/>
        <end position="232"/>
    </location>
</feature>
<name>A0AA36IWF2_9DINO</name>
<dbReference type="GO" id="GO:0005096">
    <property type="term" value="F:GTPase activator activity"/>
    <property type="evidence" value="ECO:0007669"/>
    <property type="project" value="TreeGrafter"/>
</dbReference>
<keyword evidence="2" id="KW-1133">Transmembrane helix</keyword>
<evidence type="ECO:0000313" key="5">
    <source>
        <dbReference type="Proteomes" id="UP001178507"/>
    </source>
</evidence>
<feature type="transmembrane region" description="Helical" evidence="2">
    <location>
        <begin position="207"/>
        <end position="228"/>
    </location>
</feature>